<organism evidence="1 2">
    <name type="scientific">Rhododendron molle</name>
    <name type="common">Chinese azalea</name>
    <name type="synonym">Azalea mollis</name>
    <dbReference type="NCBI Taxonomy" id="49168"/>
    <lineage>
        <taxon>Eukaryota</taxon>
        <taxon>Viridiplantae</taxon>
        <taxon>Streptophyta</taxon>
        <taxon>Embryophyta</taxon>
        <taxon>Tracheophyta</taxon>
        <taxon>Spermatophyta</taxon>
        <taxon>Magnoliopsida</taxon>
        <taxon>eudicotyledons</taxon>
        <taxon>Gunneridae</taxon>
        <taxon>Pentapetalae</taxon>
        <taxon>asterids</taxon>
        <taxon>Ericales</taxon>
        <taxon>Ericaceae</taxon>
        <taxon>Ericoideae</taxon>
        <taxon>Rhodoreae</taxon>
        <taxon>Rhododendron</taxon>
    </lineage>
</organism>
<name>A0ACC0Q9C0_RHOML</name>
<gene>
    <name evidence="1" type="ORF">RHMOL_Rhmol01G0276000</name>
</gene>
<dbReference type="EMBL" id="CM046388">
    <property type="protein sequence ID" value="KAI8573417.1"/>
    <property type="molecule type" value="Genomic_DNA"/>
</dbReference>
<evidence type="ECO:0000313" key="2">
    <source>
        <dbReference type="Proteomes" id="UP001062846"/>
    </source>
</evidence>
<reference evidence="1" key="1">
    <citation type="submission" date="2022-02" db="EMBL/GenBank/DDBJ databases">
        <title>Plant Genome Project.</title>
        <authorList>
            <person name="Zhang R.-G."/>
        </authorList>
    </citation>
    <scope>NUCLEOTIDE SEQUENCE</scope>
    <source>
        <strain evidence="1">AT1</strain>
    </source>
</reference>
<dbReference type="Proteomes" id="UP001062846">
    <property type="component" value="Chromosome 1"/>
</dbReference>
<evidence type="ECO:0000313" key="1">
    <source>
        <dbReference type="EMBL" id="KAI8573417.1"/>
    </source>
</evidence>
<sequence>MKWEVKKFDDVHNHLLHLPETAYLMSTQRNLSESQALNIEIANAAGLSLKLSHDFLSAQVGGPEFVGNLCPRMVNLAARSSEYDAAYKLVDETIRDLCTKVDNMIIAFGDSSSEGHMDVELDVVDPNLKRAKGFKKKANAVKGRAKLKPWCERIAKRKKVVSRSRLSKDPASVPIPSKDQPQDEIPYFPQMAPSSSQASYTPQFSQGIAFEQVGHTFMNEASHNGSETEPFFANDSFFDLLRNSQPSDSAYM</sequence>
<proteinExistence type="predicted"/>
<protein>
    <submittedName>
        <fullName evidence="1">Uncharacterized protein</fullName>
    </submittedName>
</protein>
<accession>A0ACC0Q9C0</accession>
<comment type="caution">
    <text evidence="1">The sequence shown here is derived from an EMBL/GenBank/DDBJ whole genome shotgun (WGS) entry which is preliminary data.</text>
</comment>
<keyword evidence="2" id="KW-1185">Reference proteome</keyword>